<proteinExistence type="predicted"/>
<evidence type="ECO:0000313" key="1">
    <source>
        <dbReference type="EMBL" id="QBK03787.1"/>
    </source>
</evidence>
<dbReference type="EMBL" id="CP031395">
    <property type="protein sequence ID" value="QBK03787.1"/>
    <property type="molecule type" value="Genomic_DNA"/>
</dbReference>
<accession>A0A4P6UIA8</accession>
<name>A0A4P6UIA8_9BURK</name>
<evidence type="ECO:0000313" key="2">
    <source>
        <dbReference type="Proteomes" id="UP000292939"/>
    </source>
</evidence>
<reference evidence="1 2" key="1">
    <citation type="submission" date="2018-07" db="EMBL/GenBank/DDBJ databases">
        <title>Exploring interactions and the metabolic potential of the ultra-small soil bacteria Hylemonella gracilis.</title>
        <authorList>
            <person name="Tyc O."/>
            <person name="Kulkarni P."/>
            <person name="Gawehns F."/>
            <person name="Hundscheid M."/>
            <person name="Zweers H."/>
            <person name="Garbeva P."/>
        </authorList>
    </citation>
    <scope>NUCLEOTIDE SEQUENCE [LARGE SCALE GENOMIC DNA]</scope>
    <source>
        <strain evidence="1 2">NS1</strain>
    </source>
</reference>
<dbReference type="AlphaFoldDB" id="A0A4P6UIA8"/>
<gene>
    <name evidence="1" type="ORF">DW355_02475</name>
</gene>
<sequence length="181" mass="20397">MNSQQSVSLKELQALYPYQFINPADVDVAKGWMPIFAKLCADVDQTLGQDKLGFHWSQIKEKFGSARFYYRFGRRKSGTRLDIWTPQGVLSQEISPKRKVKTEKDRSFQDISSAILQLIDAAQVATKNVCLACGAPGSPDVDIGYLLVLCPEHQARRRKLDSQDGLIDWETLEDQDNQGST</sequence>
<organism evidence="1 2">
    <name type="scientific">Hylemonella gracilis</name>
    <dbReference type="NCBI Taxonomy" id="80880"/>
    <lineage>
        <taxon>Bacteria</taxon>
        <taxon>Pseudomonadati</taxon>
        <taxon>Pseudomonadota</taxon>
        <taxon>Betaproteobacteria</taxon>
        <taxon>Burkholderiales</taxon>
        <taxon>Comamonadaceae</taxon>
        <taxon>Hylemonella</taxon>
    </lineage>
</organism>
<dbReference type="OrthoDB" id="8909281at2"/>
<dbReference type="Proteomes" id="UP000292939">
    <property type="component" value="Chromosome"/>
</dbReference>
<dbReference type="RefSeq" id="WP_131277761.1">
    <property type="nucleotide sequence ID" value="NZ_CP031395.1"/>
</dbReference>
<protein>
    <submittedName>
        <fullName evidence="1">Uncharacterized protein</fullName>
    </submittedName>
</protein>
<dbReference type="KEGG" id="hgr:DW355_02475"/>